<evidence type="ECO:0000313" key="3">
    <source>
        <dbReference type="Proteomes" id="UP000035682"/>
    </source>
</evidence>
<keyword evidence="3" id="KW-1185">Reference proteome</keyword>
<sequence>MKKVFYFFLFNSLTFGEYLFYDAECPTNISKLEKSFYTAFRVSNILTNSITVNIDFELVSITYNKSNFEEIIRIDGSARFPKNEVWTKKYIPIKSWPLYLHPNCLKFFSNGNECLPNMDALIFYQINSDGIKEPFRFKKYKFEQFFPCEPNNVISFVHDETISLQNKSSVFISREKPIYYIQDFNFEEFSLDNLYKYSESESKYVEILSNLEEFEEFTIDADINFKYDFEEPSGPFKKVSDIFYENGKIIEL</sequence>
<organism evidence="2">
    <name type="scientific">Strongyloides ratti</name>
    <name type="common">Parasitic roundworm</name>
    <dbReference type="NCBI Taxonomy" id="34506"/>
    <lineage>
        <taxon>Eukaryota</taxon>
        <taxon>Metazoa</taxon>
        <taxon>Ecdysozoa</taxon>
        <taxon>Nematoda</taxon>
        <taxon>Chromadorea</taxon>
        <taxon>Rhabditida</taxon>
        <taxon>Tylenchina</taxon>
        <taxon>Panagrolaimomorpha</taxon>
        <taxon>Strongyloidoidea</taxon>
        <taxon>Strongyloididae</taxon>
        <taxon>Strongyloides</taxon>
    </lineage>
</organism>
<protein>
    <submittedName>
        <fullName evidence="2 4">Uncharacterized protein</fullName>
    </submittedName>
</protein>
<evidence type="ECO:0000313" key="4">
    <source>
        <dbReference type="WBParaSite" id="SRAE_2000273300.1"/>
    </source>
</evidence>
<feature type="signal peptide" evidence="1">
    <location>
        <begin position="1"/>
        <end position="16"/>
    </location>
</feature>
<dbReference type="GeneID" id="36380440"/>
<feature type="chain" id="PRO_5015030929" evidence="1">
    <location>
        <begin position="17"/>
        <end position="252"/>
    </location>
</feature>
<reference evidence="4" key="2">
    <citation type="submission" date="2020-12" db="UniProtKB">
        <authorList>
            <consortium name="WormBaseParasite"/>
        </authorList>
    </citation>
    <scope>IDENTIFICATION</scope>
</reference>
<keyword evidence="1" id="KW-0732">Signal</keyword>
<gene>
    <name evidence="2 4 5" type="ORF">SRAE_2000273300</name>
</gene>
<dbReference type="WBParaSite" id="SRAE_2000273300.1">
    <property type="protein sequence ID" value="SRAE_2000273300.1"/>
    <property type="gene ID" value="WBGene00262947"/>
</dbReference>
<evidence type="ECO:0000313" key="5">
    <source>
        <dbReference type="WormBase" id="SRAE_2000273300"/>
    </source>
</evidence>
<dbReference type="AlphaFoldDB" id="A0A090LKI7"/>
<proteinExistence type="predicted"/>
<dbReference type="RefSeq" id="XP_024507275.1">
    <property type="nucleotide sequence ID" value="XM_024653838.1"/>
</dbReference>
<evidence type="ECO:0000313" key="2">
    <source>
        <dbReference type="EMBL" id="CEF68075.1"/>
    </source>
</evidence>
<dbReference type="Proteomes" id="UP000035682">
    <property type="component" value="Unplaced"/>
</dbReference>
<evidence type="ECO:0000256" key="1">
    <source>
        <dbReference type="SAM" id="SignalP"/>
    </source>
</evidence>
<accession>A0A090LKI7</accession>
<reference evidence="2 3" key="1">
    <citation type="submission" date="2014-09" db="EMBL/GenBank/DDBJ databases">
        <authorList>
            <person name="Martin A.A."/>
        </authorList>
    </citation>
    <scope>NUCLEOTIDE SEQUENCE</scope>
    <source>
        <strain evidence="3">ED321</strain>
        <strain evidence="2">ED321 Heterogonic</strain>
    </source>
</reference>
<dbReference type="CTD" id="36380440"/>
<name>A0A090LKI7_STRRB</name>
<dbReference type="EMBL" id="LN609529">
    <property type="protein sequence ID" value="CEF68075.1"/>
    <property type="molecule type" value="Genomic_DNA"/>
</dbReference>
<dbReference type="WormBase" id="SRAE_2000273300">
    <property type="protein sequence ID" value="SRP09129"/>
    <property type="gene ID" value="WBGene00262947"/>
</dbReference>